<protein>
    <recommendedName>
        <fullName evidence="3">DUF4359 domain-containing protein</fullName>
    </recommendedName>
</protein>
<organism evidence="1 2">
    <name type="scientific">Tumebacillus flagellatus</name>
    <dbReference type="NCBI Taxonomy" id="1157490"/>
    <lineage>
        <taxon>Bacteria</taxon>
        <taxon>Bacillati</taxon>
        <taxon>Bacillota</taxon>
        <taxon>Bacilli</taxon>
        <taxon>Bacillales</taxon>
        <taxon>Alicyclobacillaceae</taxon>
        <taxon>Tumebacillus</taxon>
    </lineage>
</organism>
<proteinExistence type="predicted"/>
<comment type="caution">
    <text evidence="1">The sequence shown here is derived from an EMBL/GenBank/DDBJ whole genome shotgun (WGS) entry which is preliminary data.</text>
</comment>
<dbReference type="eggNOG" id="ENOG5033AJZ">
    <property type="taxonomic scope" value="Bacteria"/>
</dbReference>
<dbReference type="Proteomes" id="UP000027931">
    <property type="component" value="Unassembled WGS sequence"/>
</dbReference>
<evidence type="ECO:0000313" key="2">
    <source>
        <dbReference type="Proteomes" id="UP000027931"/>
    </source>
</evidence>
<evidence type="ECO:0008006" key="3">
    <source>
        <dbReference type="Google" id="ProtNLM"/>
    </source>
</evidence>
<reference evidence="1 2" key="1">
    <citation type="journal article" date="2013" name="Int. J. Syst. Evol. Microbiol.">
        <title>Tumebacillus flagellatus sp. nov., an alpha-amylase/pullulanase-producing bacterium isolated from cassava wastewater.</title>
        <authorList>
            <person name="Wang Q."/>
            <person name="Xie N."/>
            <person name="Qin Y."/>
            <person name="Shen N."/>
            <person name="Zhu J."/>
            <person name="Mi H."/>
            <person name="Huang R."/>
        </authorList>
    </citation>
    <scope>NUCLEOTIDE SEQUENCE [LARGE SCALE GENOMIC DNA]</scope>
    <source>
        <strain evidence="1 2">GST4</strain>
    </source>
</reference>
<dbReference type="OrthoDB" id="2878657at2"/>
<dbReference type="STRING" id="1157490.EL26_21055"/>
<accession>A0A074LLI5</accession>
<keyword evidence="2" id="KW-1185">Reference proteome</keyword>
<dbReference type="AlphaFoldDB" id="A0A074LLI5"/>
<gene>
    <name evidence="1" type="ORF">EL26_21055</name>
</gene>
<name>A0A074LLI5_9BACL</name>
<dbReference type="EMBL" id="JMIR01000038">
    <property type="protein sequence ID" value="KEO81425.1"/>
    <property type="molecule type" value="Genomic_DNA"/>
</dbReference>
<evidence type="ECO:0000313" key="1">
    <source>
        <dbReference type="EMBL" id="KEO81425.1"/>
    </source>
</evidence>
<sequence>MKKSGWILLIVLFGLMAITNPNKNDYISWVKEKAVEKSQDSLEKGLISVFGNPIFDSTTTSTNYVFFSRYSTELDSKHKVKAIGVFKNFIPISFTD</sequence>
<dbReference type="RefSeq" id="WP_038093312.1">
    <property type="nucleotide sequence ID" value="NZ_JMIR01000038.1"/>
</dbReference>